<keyword evidence="1" id="KW-0175">Coiled coil</keyword>
<protein>
    <recommendedName>
        <fullName evidence="4">F-box domain-containing protein</fullName>
    </recommendedName>
</protein>
<evidence type="ECO:0000313" key="3">
    <source>
        <dbReference type="Proteomes" id="UP001498398"/>
    </source>
</evidence>
<dbReference type="Proteomes" id="UP001498398">
    <property type="component" value="Unassembled WGS sequence"/>
</dbReference>
<keyword evidence="3" id="KW-1185">Reference proteome</keyword>
<gene>
    <name evidence="2" type="ORF">VKT23_008218</name>
</gene>
<dbReference type="EMBL" id="JBANRG010000012">
    <property type="protein sequence ID" value="KAK7461786.1"/>
    <property type="molecule type" value="Genomic_DNA"/>
</dbReference>
<evidence type="ECO:0000313" key="2">
    <source>
        <dbReference type="EMBL" id="KAK7461786.1"/>
    </source>
</evidence>
<dbReference type="InterPro" id="IPR032675">
    <property type="entry name" value="LRR_dom_sf"/>
</dbReference>
<evidence type="ECO:0008006" key="4">
    <source>
        <dbReference type="Google" id="ProtNLM"/>
    </source>
</evidence>
<reference evidence="2 3" key="1">
    <citation type="submission" date="2024-01" db="EMBL/GenBank/DDBJ databases">
        <title>A draft genome for the cacao thread blight pathogen Marasmiellus scandens.</title>
        <authorList>
            <person name="Baruah I.K."/>
            <person name="Leung J."/>
            <person name="Bukari Y."/>
            <person name="Amoako-Attah I."/>
            <person name="Meinhardt L.W."/>
            <person name="Bailey B.A."/>
            <person name="Cohen S.P."/>
        </authorList>
    </citation>
    <scope>NUCLEOTIDE SEQUENCE [LARGE SCALE GENOMIC DNA]</scope>
    <source>
        <strain evidence="2 3">GH-19</strain>
    </source>
</reference>
<name>A0ABR1JIH4_9AGAR</name>
<organism evidence="2 3">
    <name type="scientific">Marasmiellus scandens</name>
    <dbReference type="NCBI Taxonomy" id="2682957"/>
    <lineage>
        <taxon>Eukaryota</taxon>
        <taxon>Fungi</taxon>
        <taxon>Dikarya</taxon>
        <taxon>Basidiomycota</taxon>
        <taxon>Agaricomycotina</taxon>
        <taxon>Agaricomycetes</taxon>
        <taxon>Agaricomycetidae</taxon>
        <taxon>Agaricales</taxon>
        <taxon>Marasmiineae</taxon>
        <taxon>Omphalotaceae</taxon>
        <taxon>Marasmiellus</taxon>
    </lineage>
</organism>
<accession>A0ABR1JIH4</accession>
<proteinExistence type="predicted"/>
<dbReference type="Gene3D" id="3.80.10.10">
    <property type="entry name" value="Ribonuclease Inhibitor"/>
    <property type="match status" value="1"/>
</dbReference>
<evidence type="ECO:0000256" key="1">
    <source>
        <dbReference type="SAM" id="Coils"/>
    </source>
</evidence>
<feature type="coiled-coil region" evidence="1">
    <location>
        <begin position="103"/>
        <end position="140"/>
    </location>
</feature>
<comment type="caution">
    <text evidence="2">The sequence shown here is derived from an EMBL/GenBank/DDBJ whole genome shotgun (WGS) entry which is preliminary data.</text>
</comment>
<dbReference type="Gene3D" id="1.20.1280.50">
    <property type="match status" value="1"/>
</dbReference>
<sequence>MTCDSFVDLYHHRMSVSPMLASSSKTGFPFLSRSSSPNLAECSDIESDSESSEEVDFSPIILCAECLHTFSCSKRTYDSATLAKVRAKYIPADPETAGIQMQIEDLDKDLSKYDLEIKWLERALKKLKRQRDSLKRCQAECETLLSPIRRLPPEILSQIFDYHCQIPISLEGWNSNKWADDLVVDAPALSLSQVCSFWRELSLSTPILWSSLRINLQWHMGYGPIQLLNLFLHYSGSTPLNLQVMLGYGDTNSVIFDSLVDFSHRWQTVVLECTGELLPINFPTQKRFPLLTSLSWKYGYLPDLHFFQCSNTLRHLSVENTVFETDTLTISPFEQLKTMMISEQTTPQTLYLLHKSSGLESVEINLCHRVFPILDHYVVQLNHLTTLVFSAGDCQEIFSWITTPRLTSLTINAYSGQYAISPARFLLPVNIILEFLSRSSSGGVNILEQLKLDRVELSDSELLDILRLTPRLKNLSVRDVISDNEPQIPPAPGAKQSITNSFIHSLIITQHMPKSRSMSQSKTLILPELHTLDLVTPPSRIDNGLLVDMVASRSQSDLGVGLLSSLRSVSVRQGYIWSDSLKESESHFLRPVVNLEPVMLADSDLGESDETTSPHRGIPDPGLMDENEIAFWKGGSRFSLVHAEQGTGVKLDEEDEGIVGKVKDRILNCLWWGGSISLPELSFVRLVSGVL</sequence>